<feature type="chain" id="PRO_5023929897" description="DUF3108 domain-containing protein" evidence="1">
    <location>
        <begin position="22"/>
        <end position="220"/>
    </location>
</feature>
<accession>A0A5J6MG02</accession>
<dbReference type="Proteomes" id="UP000326202">
    <property type="component" value="Chromosome"/>
</dbReference>
<organism evidence="2 3">
    <name type="scientific">Hypericibacter terrae</name>
    <dbReference type="NCBI Taxonomy" id="2602015"/>
    <lineage>
        <taxon>Bacteria</taxon>
        <taxon>Pseudomonadati</taxon>
        <taxon>Pseudomonadota</taxon>
        <taxon>Alphaproteobacteria</taxon>
        <taxon>Rhodospirillales</taxon>
        <taxon>Dongiaceae</taxon>
        <taxon>Hypericibacter</taxon>
    </lineage>
</organism>
<sequence>MRILASSVLALMLLLPVTGKAAIAVPDGFPPDGTITYDVWREGSQIGTHTVEFARDGDKLTVHTRIRIQVKLLFITVYRFEHDAEEDWVDGKLMRFAAKTNDNGTDRDVLLERQGDELRGHYNSEQATLPGDLIPGSLWNPATIDQKQLIEPTKGRAKDVTIVDHGMETVTLGSGAKVQGHHYSITGDLRREVWYGPDGEVVQAAYNAKDGSLLTFRLEK</sequence>
<evidence type="ECO:0000313" key="3">
    <source>
        <dbReference type="Proteomes" id="UP000326202"/>
    </source>
</evidence>
<evidence type="ECO:0008006" key="4">
    <source>
        <dbReference type="Google" id="ProtNLM"/>
    </source>
</evidence>
<dbReference type="EMBL" id="CP042906">
    <property type="protein sequence ID" value="QEX15170.1"/>
    <property type="molecule type" value="Genomic_DNA"/>
</dbReference>
<keyword evidence="3" id="KW-1185">Reference proteome</keyword>
<dbReference type="Pfam" id="PF19630">
    <property type="entry name" value="DUF6134"/>
    <property type="match status" value="1"/>
</dbReference>
<protein>
    <recommendedName>
        <fullName evidence="4">DUF3108 domain-containing protein</fullName>
    </recommendedName>
</protein>
<reference evidence="2 3" key="1">
    <citation type="submission" date="2019-08" db="EMBL/GenBank/DDBJ databases">
        <title>Hyperibacter terrae gen. nov., sp. nov. and Hyperibacter viscosus sp. nov., two new members in the family Rhodospirillaceae isolated from the rhizosphere of Hypericum perforatum.</title>
        <authorList>
            <person name="Noviana Z."/>
        </authorList>
    </citation>
    <scope>NUCLEOTIDE SEQUENCE [LARGE SCALE GENOMIC DNA]</scope>
    <source>
        <strain evidence="2 3">R5913</strain>
    </source>
</reference>
<dbReference type="KEGG" id="htq:FRZ44_04500"/>
<evidence type="ECO:0000313" key="2">
    <source>
        <dbReference type="EMBL" id="QEX15170.1"/>
    </source>
</evidence>
<keyword evidence="1" id="KW-0732">Signal</keyword>
<evidence type="ECO:0000256" key="1">
    <source>
        <dbReference type="SAM" id="SignalP"/>
    </source>
</evidence>
<dbReference type="OrthoDB" id="6086999at2"/>
<feature type="signal peptide" evidence="1">
    <location>
        <begin position="1"/>
        <end position="21"/>
    </location>
</feature>
<gene>
    <name evidence="2" type="ORF">FRZ44_04500</name>
</gene>
<proteinExistence type="predicted"/>
<dbReference type="RefSeq" id="WP_151175652.1">
    <property type="nucleotide sequence ID" value="NZ_CP042906.1"/>
</dbReference>
<dbReference type="InterPro" id="IPR045767">
    <property type="entry name" value="DUF6134"/>
</dbReference>
<dbReference type="AlphaFoldDB" id="A0A5J6MG02"/>
<name>A0A5J6MG02_9PROT</name>